<dbReference type="AlphaFoldDB" id="A0A8S0QK89"/>
<comment type="caution">
    <text evidence="1">The sequence shown here is derived from an EMBL/GenBank/DDBJ whole genome shotgun (WGS) entry which is preliminary data.</text>
</comment>
<feature type="non-terminal residue" evidence="1">
    <location>
        <position position="1"/>
    </location>
</feature>
<gene>
    <name evidence="1" type="ORF">OLEA9_A063307</name>
</gene>
<dbReference type="Gramene" id="OE9A063307T1">
    <property type="protein sequence ID" value="OE9A063307C1"/>
    <property type="gene ID" value="OE9A063307"/>
</dbReference>
<dbReference type="EMBL" id="CACTIH010001948">
    <property type="protein sequence ID" value="CAA2969635.1"/>
    <property type="molecule type" value="Genomic_DNA"/>
</dbReference>
<protein>
    <submittedName>
        <fullName evidence="1">Uncharacterized protein</fullName>
    </submittedName>
</protein>
<sequence>YFVPVAICDGDGAMVVEAFRAMNKVAVVVDLMVMVDLVVEVSFVEAIDGN</sequence>
<reference evidence="1 2" key="1">
    <citation type="submission" date="2019-12" db="EMBL/GenBank/DDBJ databases">
        <authorList>
            <person name="Alioto T."/>
            <person name="Alioto T."/>
            <person name="Gomez Garrido J."/>
        </authorList>
    </citation>
    <scope>NUCLEOTIDE SEQUENCE [LARGE SCALE GENOMIC DNA]</scope>
</reference>
<evidence type="ECO:0000313" key="1">
    <source>
        <dbReference type="EMBL" id="CAA2969635.1"/>
    </source>
</evidence>
<proteinExistence type="predicted"/>
<dbReference type="Proteomes" id="UP000594638">
    <property type="component" value="Unassembled WGS sequence"/>
</dbReference>
<keyword evidence="2" id="KW-1185">Reference proteome</keyword>
<name>A0A8S0QK89_OLEEU</name>
<feature type="non-terminal residue" evidence="1">
    <location>
        <position position="50"/>
    </location>
</feature>
<accession>A0A8S0QK89</accession>
<evidence type="ECO:0000313" key="2">
    <source>
        <dbReference type="Proteomes" id="UP000594638"/>
    </source>
</evidence>
<organism evidence="1 2">
    <name type="scientific">Olea europaea subsp. europaea</name>
    <dbReference type="NCBI Taxonomy" id="158383"/>
    <lineage>
        <taxon>Eukaryota</taxon>
        <taxon>Viridiplantae</taxon>
        <taxon>Streptophyta</taxon>
        <taxon>Embryophyta</taxon>
        <taxon>Tracheophyta</taxon>
        <taxon>Spermatophyta</taxon>
        <taxon>Magnoliopsida</taxon>
        <taxon>eudicotyledons</taxon>
        <taxon>Gunneridae</taxon>
        <taxon>Pentapetalae</taxon>
        <taxon>asterids</taxon>
        <taxon>lamiids</taxon>
        <taxon>Lamiales</taxon>
        <taxon>Oleaceae</taxon>
        <taxon>Oleeae</taxon>
        <taxon>Olea</taxon>
    </lineage>
</organism>